<dbReference type="PANTHER" id="PTHR43031:SF1">
    <property type="entry name" value="PYRIDINE NUCLEOTIDE-DISULPHIDE OXIDOREDUCTASE"/>
    <property type="match status" value="1"/>
</dbReference>
<evidence type="ECO:0000259" key="2">
    <source>
        <dbReference type="PROSITE" id="PS50206"/>
    </source>
</evidence>
<dbReference type="SMART" id="SM00450">
    <property type="entry name" value="RHOD"/>
    <property type="match status" value="1"/>
</dbReference>
<organism evidence="3 4">
    <name type="scientific">Fistulifera solaris</name>
    <name type="common">Oleaginous diatom</name>
    <dbReference type="NCBI Taxonomy" id="1519565"/>
    <lineage>
        <taxon>Eukaryota</taxon>
        <taxon>Sar</taxon>
        <taxon>Stramenopiles</taxon>
        <taxon>Ochrophyta</taxon>
        <taxon>Bacillariophyta</taxon>
        <taxon>Bacillariophyceae</taxon>
        <taxon>Bacillariophycidae</taxon>
        <taxon>Naviculales</taxon>
        <taxon>Naviculaceae</taxon>
        <taxon>Fistulifera</taxon>
    </lineage>
</organism>
<dbReference type="Pfam" id="PF00581">
    <property type="entry name" value="Rhodanese"/>
    <property type="match status" value="1"/>
</dbReference>
<dbReference type="SUPFAM" id="SSF52821">
    <property type="entry name" value="Rhodanese/Cell cycle control phosphatase"/>
    <property type="match status" value="1"/>
</dbReference>
<dbReference type="OrthoDB" id="47763at2759"/>
<proteinExistence type="predicted"/>
<evidence type="ECO:0000313" key="4">
    <source>
        <dbReference type="Proteomes" id="UP000198406"/>
    </source>
</evidence>
<dbReference type="PROSITE" id="PS50206">
    <property type="entry name" value="RHODANESE_3"/>
    <property type="match status" value="1"/>
</dbReference>
<evidence type="ECO:0000313" key="3">
    <source>
        <dbReference type="EMBL" id="GAX11195.1"/>
    </source>
</evidence>
<dbReference type="PANTHER" id="PTHR43031">
    <property type="entry name" value="FAD-DEPENDENT OXIDOREDUCTASE"/>
    <property type="match status" value="1"/>
</dbReference>
<dbReference type="CDD" id="cd00158">
    <property type="entry name" value="RHOD"/>
    <property type="match status" value="1"/>
</dbReference>
<dbReference type="InterPro" id="IPR050229">
    <property type="entry name" value="GlpE_sulfurtransferase"/>
</dbReference>
<accession>A0A1Z5JB40</accession>
<keyword evidence="1" id="KW-0732">Signal</keyword>
<dbReference type="InParanoid" id="A0A1Z5JB40"/>
<reference evidence="3 4" key="1">
    <citation type="journal article" date="2015" name="Plant Cell">
        <title>Oil accumulation by the oleaginous diatom Fistulifera solaris as revealed by the genome and transcriptome.</title>
        <authorList>
            <person name="Tanaka T."/>
            <person name="Maeda Y."/>
            <person name="Veluchamy A."/>
            <person name="Tanaka M."/>
            <person name="Abida H."/>
            <person name="Marechal E."/>
            <person name="Bowler C."/>
            <person name="Muto M."/>
            <person name="Sunaga Y."/>
            <person name="Tanaka M."/>
            <person name="Yoshino T."/>
            <person name="Taniguchi T."/>
            <person name="Fukuda Y."/>
            <person name="Nemoto M."/>
            <person name="Matsumoto M."/>
            <person name="Wong P.S."/>
            <person name="Aburatani S."/>
            <person name="Fujibuchi W."/>
        </authorList>
    </citation>
    <scope>NUCLEOTIDE SEQUENCE [LARGE SCALE GENOMIC DNA]</scope>
    <source>
        <strain evidence="3 4">JPCC DA0580</strain>
    </source>
</reference>
<keyword evidence="4" id="KW-1185">Reference proteome</keyword>
<name>A0A1Z5JB40_FISSO</name>
<feature type="domain" description="Rhodanese" evidence="2">
    <location>
        <begin position="40"/>
        <end position="133"/>
    </location>
</feature>
<feature type="chain" id="PRO_5013232826" description="Rhodanese domain-containing protein" evidence="1">
    <location>
        <begin position="19"/>
        <end position="188"/>
    </location>
</feature>
<sequence length="188" mass="19719">MKFGFLLFLAIFACAAQAHEESTIEITNLTAAELFEGLDHGDFDVLVDVRSAEEYATGHIANATLMADLAVEGFPSATPDDLAGCENCRVALYCRTGARAAVAATHLVEAGFHVLYNGGGVTQWTAAGYPLVTGTDSVVPPCTVDTTVSEQCTAATHAEDDHHSSFGNTNWDGSRAALVVLGVTVLLL</sequence>
<feature type="signal peptide" evidence="1">
    <location>
        <begin position="1"/>
        <end position="18"/>
    </location>
</feature>
<dbReference type="AlphaFoldDB" id="A0A1Z5JB40"/>
<dbReference type="Proteomes" id="UP000198406">
    <property type="component" value="Unassembled WGS sequence"/>
</dbReference>
<dbReference type="InterPro" id="IPR036873">
    <property type="entry name" value="Rhodanese-like_dom_sf"/>
</dbReference>
<dbReference type="Gene3D" id="3.40.250.10">
    <property type="entry name" value="Rhodanese-like domain"/>
    <property type="match status" value="1"/>
</dbReference>
<evidence type="ECO:0000256" key="1">
    <source>
        <dbReference type="SAM" id="SignalP"/>
    </source>
</evidence>
<protein>
    <recommendedName>
        <fullName evidence="2">Rhodanese domain-containing protein</fullName>
    </recommendedName>
</protein>
<dbReference type="InterPro" id="IPR001763">
    <property type="entry name" value="Rhodanese-like_dom"/>
</dbReference>
<dbReference type="EMBL" id="BDSP01000036">
    <property type="protein sequence ID" value="GAX11195.1"/>
    <property type="molecule type" value="Genomic_DNA"/>
</dbReference>
<gene>
    <name evidence="3" type="ORF">FisN_9Hh291</name>
</gene>
<comment type="caution">
    <text evidence="3">The sequence shown here is derived from an EMBL/GenBank/DDBJ whole genome shotgun (WGS) entry which is preliminary data.</text>
</comment>